<sequence>MRRLYFLIVVFLLIFLPQMGLAYDSRICQQSSVCLEKEVGVFMQGISKGCGNSGNCSLADIMTVFVNVGNYVVGIIGGIVLLMYVIGGFFMLVSGGNNERVKKGKQYMTISTIGLIIVMFSYLGIYALRGVLQYGSVALTDAKNEYVACSGPTVEGTSCDLNSTCTNGGYTCESVCRQNHPDSTKTTSGNLTIIRGYDCVDTDTQASSSSEGNPFYNPSTCQKKLCPGDDSVQCCQIEYSYVE</sequence>
<protein>
    <submittedName>
        <fullName evidence="2">Uncharacterized protein</fullName>
    </submittedName>
</protein>
<feature type="transmembrane region" description="Helical" evidence="1">
    <location>
        <begin position="107"/>
        <end position="128"/>
    </location>
</feature>
<gene>
    <name evidence="2" type="ORF">UT30_C0010G0007</name>
</gene>
<keyword evidence="1" id="KW-0472">Membrane</keyword>
<comment type="caution">
    <text evidence="2">The sequence shown here is derived from an EMBL/GenBank/DDBJ whole genome shotgun (WGS) entry which is preliminary data.</text>
</comment>
<accession>A0A0G0MMA2</accession>
<dbReference type="InterPro" id="IPR043993">
    <property type="entry name" value="T4SS_pilin"/>
</dbReference>
<organism evidence="2 3">
    <name type="scientific">Candidatus Uhrbacteria bacterium GW2011_GWF2_39_13</name>
    <dbReference type="NCBI Taxonomy" id="1618995"/>
    <lineage>
        <taxon>Bacteria</taxon>
        <taxon>Candidatus Uhriibacteriota</taxon>
    </lineage>
</organism>
<dbReference type="Proteomes" id="UP000033935">
    <property type="component" value="Unassembled WGS sequence"/>
</dbReference>
<proteinExistence type="predicted"/>
<evidence type="ECO:0000313" key="3">
    <source>
        <dbReference type="Proteomes" id="UP000033935"/>
    </source>
</evidence>
<evidence type="ECO:0000313" key="2">
    <source>
        <dbReference type="EMBL" id="KKR04243.1"/>
    </source>
</evidence>
<feature type="transmembrane region" description="Helical" evidence="1">
    <location>
        <begin position="71"/>
        <end position="95"/>
    </location>
</feature>
<keyword evidence="1" id="KW-1133">Transmembrane helix</keyword>
<dbReference type="AlphaFoldDB" id="A0A0G0MMA2"/>
<reference evidence="2 3" key="1">
    <citation type="journal article" date="2015" name="Nature">
        <title>rRNA introns, odd ribosomes, and small enigmatic genomes across a large radiation of phyla.</title>
        <authorList>
            <person name="Brown C.T."/>
            <person name="Hug L.A."/>
            <person name="Thomas B.C."/>
            <person name="Sharon I."/>
            <person name="Castelle C.J."/>
            <person name="Singh A."/>
            <person name="Wilkins M.J."/>
            <person name="Williams K.H."/>
            <person name="Banfield J.F."/>
        </authorList>
    </citation>
    <scope>NUCLEOTIDE SEQUENCE [LARGE SCALE GENOMIC DNA]</scope>
</reference>
<dbReference type="Pfam" id="PF18895">
    <property type="entry name" value="T4SS_pilin"/>
    <property type="match status" value="1"/>
</dbReference>
<name>A0A0G0MMA2_9BACT</name>
<dbReference type="EMBL" id="LBWG01000010">
    <property type="protein sequence ID" value="KKR04243.1"/>
    <property type="molecule type" value="Genomic_DNA"/>
</dbReference>
<evidence type="ECO:0000256" key="1">
    <source>
        <dbReference type="SAM" id="Phobius"/>
    </source>
</evidence>
<keyword evidence="1" id="KW-0812">Transmembrane</keyword>